<dbReference type="PATRIC" id="fig|1379910.4.peg.1928"/>
<dbReference type="PANTHER" id="PTHR30383:SF5">
    <property type="entry name" value="SGNH HYDROLASE-TYPE ESTERASE DOMAIN-CONTAINING PROTEIN"/>
    <property type="match status" value="1"/>
</dbReference>
<dbReference type="RefSeq" id="WP_048920636.1">
    <property type="nucleotide sequence ID" value="NZ_CP010777.1"/>
</dbReference>
<feature type="chain" id="PRO_5005210826" evidence="1">
    <location>
        <begin position="23"/>
        <end position="220"/>
    </location>
</feature>
<dbReference type="Proteomes" id="UP000036458">
    <property type="component" value="Chromosome"/>
</dbReference>
<dbReference type="Pfam" id="PF13472">
    <property type="entry name" value="Lipase_GDSL_2"/>
    <property type="match status" value="1"/>
</dbReference>
<organism evidence="3 4">
    <name type="scientific">Rufibacter radiotolerans</name>
    <dbReference type="NCBI Taxonomy" id="1379910"/>
    <lineage>
        <taxon>Bacteria</taxon>
        <taxon>Pseudomonadati</taxon>
        <taxon>Bacteroidota</taxon>
        <taxon>Cytophagia</taxon>
        <taxon>Cytophagales</taxon>
        <taxon>Hymenobacteraceae</taxon>
        <taxon>Rufibacter</taxon>
    </lineage>
</organism>
<keyword evidence="4" id="KW-1185">Reference proteome</keyword>
<name>A0A0H4VIV0_9BACT</name>
<evidence type="ECO:0000256" key="1">
    <source>
        <dbReference type="SAM" id="SignalP"/>
    </source>
</evidence>
<dbReference type="STRING" id="1379910.TH63_08875"/>
<dbReference type="OrthoDB" id="9790057at2"/>
<protein>
    <submittedName>
        <fullName evidence="3">G-D-S-L family lipolytic protein</fullName>
    </submittedName>
</protein>
<feature type="domain" description="SGNH hydrolase-type esterase" evidence="2">
    <location>
        <begin position="58"/>
        <end position="209"/>
    </location>
</feature>
<evidence type="ECO:0000313" key="3">
    <source>
        <dbReference type="EMBL" id="AKQ45735.1"/>
    </source>
</evidence>
<gene>
    <name evidence="3" type="ORF">TH63_08875</name>
</gene>
<dbReference type="PANTHER" id="PTHR30383">
    <property type="entry name" value="THIOESTERASE 1/PROTEASE 1/LYSOPHOSPHOLIPASE L1"/>
    <property type="match status" value="1"/>
</dbReference>
<sequence length="220" mass="25116">MKKFLFLLLLLVVGLHEGWAQTSPPFWADIVSFKKQDAIEALPSNPIVFVGSSSFTRWNNIKESFPGYPVVNRGFGGSTLVDVIRYAYDVILPYQPKQVIIYCGENDLASADSITAGETVRRFKTLYGMIRTNLPDTRISFVSIKPSPSRANIQGKVKEANQDIKRFLKKQKNTDFIDVYDAMLDKQGNMREELYVKDRLHMQPEGYAIWQKIIAPYLVK</sequence>
<dbReference type="InterPro" id="IPR036514">
    <property type="entry name" value="SGNH_hydro_sf"/>
</dbReference>
<dbReference type="EMBL" id="CP010777">
    <property type="protein sequence ID" value="AKQ45735.1"/>
    <property type="molecule type" value="Genomic_DNA"/>
</dbReference>
<dbReference type="InterPro" id="IPR013830">
    <property type="entry name" value="SGNH_hydro"/>
</dbReference>
<reference evidence="3 4" key="1">
    <citation type="submission" date="2015-01" db="EMBL/GenBank/DDBJ databases">
        <title>Rufibacter sp./DG31D/ whole genome sequencing.</title>
        <authorList>
            <person name="Kim M.K."/>
            <person name="Srinivasan S."/>
            <person name="Lee J.-J."/>
        </authorList>
    </citation>
    <scope>NUCLEOTIDE SEQUENCE [LARGE SCALE GENOMIC DNA]</scope>
    <source>
        <strain evidence="3 4">DG31D</strain>
    </source>
</reference>
<evidence type="ECO:0000313" key="4">
    <source>
        <dbReference type="Proteomes" id="UP000036458"/>
    </source>
</evidence>
<dbReference type="KEGG" id="ruf:TH63_08875"/>
<evidence type="ECO:0000259" key="2">
    <source>
        <dbReference type="Pfam" id="PF13472"/>
    </source>
</evidence>
<dbReference type="AlphaFoldDB" id="A0A0H4VIV0"/>
<keyword evidence="1" id="KW-0732">Signal</keyword>
<dbReference type="InterPro" id="IPR051532">
    <property type="entry name" value="Ester_Hydrolysis_Enzymes"/>
</dbReference>
<dbReference type="SUPFAM" id="SSF52266">
    <property type="entry name" value="SGNH hydrolase"/>
    <property type="match status" value="1"/>
</dbReference>
<dbReference type="GO" id="GO:0004622">
    <property type="term" value="F:phosphatidylcholine lysophospholipase activity"/>
    <property type="evidence" value="ECO:0007669"/>
    <property type="project" value="TreeGrafter"/>
</dbReference>
<feature type="signal peptide" evidence="1">
    <location>
        <begin position="1"/>
        <end position="22"/>
    </location>
</feature>
<dbReference type="Gene3D" id="3.40.50.1110">
    <property type="entry name" value="SGNH hydrolase"/>
    <property type="match status" value="1"/>
</dbReference>
<proteinExistence type="predicted"/>
<accession>A0A0H4VIV0</accession>